<evidence type="ECO:0000256" key="2">
    <source>
        <dbReference type="ARBA" id="ARBA00007324"/>
    </source>
</evidence>
<keyword evidence="6 9" id="KW-1133">Transmembrane helix</keyword>
<keyword evidence="7 9" id="KW-0472">Membrane</keyword>
<dbReference type="PANTHER" id="PTHR13085:SF0">
    <property type="entry name" value="SIGNAL PEPTIDASE COMPLEX SUBUNIT 2"/>
    <property type="match status" value="1"/>
</dbReference>
<evidence type="ECO:0000256" key="3">
    <source>
        <dbReference type="ARBA" id="ARBA00017057"/>
    </source>
</evidence>
<evidence type="ECO:0000256" key="5">
    <source>
        <dbReference type="ARBA" id="ARBA00022824"/>
    </source>
</evidence>
<dbReference type="PANTHER" id="PTHR13085">
    <property type="entry name" value="MICROSOMAL SIGNAL PEPTIDASE 25 KDA SUBUNIT"/>
    <property type="match status" value="1"/>
</dbReference>
<evidence type="ECO:0000256" key="8">
    <source>
        <dbReference type="ARBA" id="ARBA00045608"/>
    </source>
</evidence>
<comment type="subcellular location">
    <subcellularLocation>
        <location evidence="1 9">Endoplasmic reticulum membrane</location>
        <topology evidence="1 9">Multi-pass membrane protein</topology>
    </subcellularLocation>
</comment>
<comment type="caution">
    <text evidence="10">The sequence shown here is derived from an EMBL/GenBank/DDBJ whole genome shotgun (WGS) entry which is preliminary data.</text>
</comment>
<keyword evidence="4 9" id="KW-0812">Transmembrane</keyword>
<dbReference type="Proteomes" id="UP001159405">
    <property type="component" value="Unassembled WGS sequence"/>
</dbReference>
<dbReference type="EMBL" id="CALNXK010000022">
    <property type="protein sequence ID" value="CAH3110031.1"/>
    <property type="molecule type" value="Genomic_DNA"/>
</dbReference>
<dbReference type="Pfam" id="PF06703">
    <property type="entry name" value="SPC25"/>
    <property type="match status" value="1"/>
</dbReference>
<organism evidence="10 11">
    <name type="scientific">Porites lobata</name>
    <dbReference type="NCBI Taxonomy" id="104759"/>
    <lineage>
        <taxon>Eukaryota</taxon>
        <taxon>Metazoa</taxon>
        <taxon>Cnidaria</taxon>
        <taxon>Anthozoa</taxon>
        <taxon>Hexacorallia</taxon>
        <taxon>Scleractinia</taxon>
        <taxon>Fungiina</taxon>
        <taxon>Poritidae</taxon>
        <taxon>Porites</taxon>
    </lineage>
</organism>
<reference evidence="10 11" key="1">
    <citation type="submission" date="2022-05" db="EMBL/GenBank/DDBJ databases">
        <authorList>
            <consortium name="Genoscope - CEA"/>
            <person name="William W."/>
        </authorList>
    </citation>
    <scope>NUCLEOTIDE SEQUENCE [LARGE SCALE GENOMIC DNA]</scope>
</reference>
<comment type="function">
    <text evidence="8 9">Component of the signal peptidase complex (SPC) which catalyzes the cleavage of N-terminal signal sequences from nascent proteins as they are translocated into the lumen of the endoplasmic reticulum. Enhances the enzymatic activity of SPC and facilitates the interactions between different components of the translocation site.</text>
</comment>
<evidence type="ECO:0000256" key="7">
    <source>
        <dbReference type="ARBA" id="ARBA00023136"/>
    </source>
</evidence>
<feature type="transmembrane region" description="Helical" evidence="9">
    <location>
        <begin position="94"/>
        <end position="116"/>
    </location>
</feature>
<accession>A0ABN8NJJ9</accession>
<name>A0ABN8NJJ9_9CNID</name>
<evidence type="ECO:0000313" key="10">
    <source>
        <dbReference type="EMBL" id="CAH3110031.1"/>
    </source>
</evidence>
<sequence>MAASSSKKKNAKSGIFDKWALGSDHPVKIDKWDCNAVKNTLDDAAKKVMTDAFGYIEDHKVTDIRLAICTISCCFALAALIYDYLFPFPVSKPILTTCVVLYFILMTALTIFTTLVEKNYIMFAVQKDEAGVEPDNHLRLSSSLKRYDHLYNLTVTYKDGVTKKEREQTFKKSVASWFDEEGNLLFDILEKDVKELHAGVSSEKKDK</sequence>
<keyword evidence="11" id="KW-1185">Reference proteome</keyword>
<keyword evidence="5 9" id="KW-0256">Endoplasmic reticulum</keyword>
<evidence type="ECO:0000256" key="1">
    <source>
        <dbReference type="ARBA" id="ARBA00004477"/>
    </source>
</evidence>
<feature type="transmembrane region" description="Helical" evidence="9">
    <location>
        <begin position="64"/>
        <end position="82"/>
    </location>
</feature>
<comment type="similarity">
    <text evidence="2 9">Belongs to the SPCS2 family.</text>
</comment>
<evidence type="ECO:0000256" key="4">
    <source>
        <dbReference type="ARBA" id="ARBA00022692"/>
    </source>
</evidence>
<dbReference type="InterPro" id="IPR009582">
    <property type="entry name" value="Spc2/SPCS2"/>
</dbReference>
<proteinExistence type="inferred from homology"/>
<protein>
    <recommendedName>
        <fullName evidence="3 9">Signal peptidase complex subunit 2</fullName>
    </recommendedName>
</protein>
<gene>
    <name evidence="10" type="ORF">PLOB_00018642</name>
</gene>
<evidence type="ECO:0000256" key="9">
    <source>
        <dbReference type="RuleBase" id="RU368033"/>
    </source>
</evidence>
<evidence type="ECO:0000313" key="11">
    <source>
        <dbReference type="Proteomes" id="UP001159405"/>
    </source>
</evidence>
<evidence type="ECO:0000256" key="6">
    <source>
        <dbReference type="ARBA" id="ARBA00022989"/>
    </source>
</evidence>